<accession>A0AA36BRD6</accession>
<name>A0AA36BRD6_OCTVU</name>
<dbReference type="Proteomes" id="UP001162480">
    <property type="component" value="Chromosome 22"/>
</dbReference>
<protein>
    <submittedName>
        <fullName evidence="1">Uncharacterized protein</fullName>
    </submittedName>
</protein>
<gene>
    <name evidence="1" type="ORF">OCTVUL_1B027925</name>
</gene>
<organism evidence="1 2">
    <name type="scientific">Octopus vulgaris</name>
    <name type="common">Common octopus</name>
    <dbReference type="NCBI Taxonomy" id="6645"/>
    <lineage>
        <taxon>Eukaryota</taxon>
        <taxon>Metazoa</taxon>
        <taxon>Spiralia</taxon>
        <taxon>Lophotrochozoa</taxon>
        <taxon>Mollusca</taxon>
        <taxon>Cephalopoda</taxon>
        <taxon>Coleoidea</taxon>
        <taxon>Octopodiformes</taxon>
        <taxon>Octopoda</taxon>
        <taxon>Incirrata</taxon>
        <taxon>Octopodidae</taxon>
        <taxon>Octopus</taxon>
    </lineage>
</organism>
<evidence type="ECO:0000313" key="2">
    <source>
        <dbReference type="Proteomes" id="UP001162480"/>
    </source>
</evidence>
<keyword evidence="2" id="KW-1185">Reference proteome</keyword>
<dbReference type="AlphaFoldDB" id="A0AA36BRD6"/>
<proteinExistence type="predicted"/>
<dbReference type="EMBL" id="OX597835">
    <property type="protein sequence ID" value="CAI9739156.1"/>
    <property type="molecule type" value="Genomic_DNA"/>
</dbReference>
<evidence type="ECO:0000313" key="1">
    <source>
        <dbReference type="EMBL" id="CAI9739156.1"/>
    </source>
</evidence>
<reference evidence="1" key="1">
    <citation type="submission" date="2023-08" db="EMBL/GenBank/DDBJ databases">
        <authorList>
            <person name="Alioto T."/>
            <person name="Alioto T."/>
            <person name="Gomez Garrido J."/>
        </authorList>
    </citation>
    <scope>NUCLEOTIDE SEQUENCE</scope>
</reference>
<sequence>MSSIADVSELVAASRSFDRSFRFAKAKSPKVSKGLPNADVNSIGCGGGGDGSVTAGVNSGGDGGAAECNCRSKCTGRINYVASPFPLRNTKIPDLFCSRP</sequence>